<feature type="compositionally biased region" description="Basic and acidic residues" evidence="10">
    <location>
        <begin position="323"/>
        <end position="341"/>
    </location>
</feature>
<comment type="catalytic activity">
    <reaction evidence="8">
        <text>L-seryl-[protein] + ATP = O-phospho-L-seryl-[protein] + ADP + H(+)</text>
        <dbReference type="Rhea" id="RHEA:17989"/>
        <dbReference type="Rhea" id="RHEA-COMP:9863"/>
        <dbReference type="Rhea" id="RHEA-COMP:11604"/>
        <dbReference type="ChEBI" id="CHEBI:15378"/>
        <dbReference type="ChEBI" id="CHEBI:29999"/>
        <dbReference type="ChEBI" id="CHEBI:30616"/>
        <dbReference type="ChEBI" id="CHEBI:83421"/>
        <dbReference type="ChEBI" id="CHEBI:456216"/>
        <dbReference type="EC" id="2.7.11.1"/>
    </reaction>
</comment>
<feature type="compositionally biased region" description="Polar residues" evidence="10">
    <location>
        <begin position="1070"/>
        <end position="1084"/>
    </location>
</feature>
<feature type="compositionally biased region" description="Low complexity" evidence="10">
    <location>
        <begin position="935"/>
        <end position="944"/>
    </location>
</feature>
<dbReference type="InterPro" id="IPR011009">
    <property type="entry name" value="Kinase-like_dom_sf"/>
</dbReference>
<sequence>MIPSASLLEDEHEHTSSSESSHVPRRPEIQRDISGASTISTSTIRPPRPLSQLYAKDWNGFPIFPDQSYAALQHQVHPTPYPRPYLRTHSSQPFHRPSHTSSASAILRGSEDLLHSIETGSKTVGNSPISSPSLFTPGGSPMRNDFSEIQEGYPSPFLHYTHRQTPRETHVAEKDVDPISGRKIINHYEIIDELGRGVHGKVKLGRDLETDQNVAIKIVERYSKRRRLGKTGSHEDKIKREIAILKKARHSNIVSLLEVIDDPSFKKVYIVLEHVEMGEIKWRTEGEPEITLIEYRRYQRESQGRFEDQAALIEDDRIIEEASRRREREEKRRSQEHEHMKHSLSGPDLWSIEHGAESEDEASSDGAGSRNPVAPPSPLAGERTITGPLSHDGADAAYAEIEGKLQNHHPSSSEFNATGLEGTMYGAYESNFSGRRTPSSLSGASSPVLGLDVGPYVPEHFKYVPLMTLQATRTAFRDTVLGLEYLHYQGVIHRDIKPANLLETKDRRIKISDFGVSYLGREARPPGEDQSESDAPDVDEAIELAKTVGTPAFYAPELCDTDLDTERKPITEQIDVWALGVTLYCLVYGRVPFHDHNAFALMRMIAEQDVYIPRKRLKAVDDRAARGLRPLNSGKRLPHEFEYEDIDDELYDLLRRLFIKDPTRRINLTEVKHHPWILEGIQDAPAWLDETDPSRQTKGKRIEVSKEDVADAVVPLTVVERMRSIVSKIGGAIGVSINRSASSRRRAKSSASGSNADGWPPSATSSSSTITSDYQHGEPSVGFSRTVAGGYLDPPALLRDTSTPTSSAAASPMSSRAPSVAYNEISKQGSSSSLANDRFLPLSFDPEPRPSSRQARQASDERFDKAKEDILRRKVQKENYVRDRPPSRAQAEALNAANPVCPPSPDDHLFLRQSAEGTGPAVALDGASQHTGAGSSSHIPSSSSEDQFTSGMSQSTSHPSMPSVASANSSVPEEEYTVKEVKQNVAPVVQISPMSPSLVVPQSSAPRNTHEEDDGYAPDDYTGDDAVDSDDSDDFLVMSRNHRNKQGLSRSQSVSNAEIARRRTRRATTISSMKTTRSGSNNTMKKIDRQSAIGDEAERQEGELQAEGGS</sequence>
<dbReference type="CDD" id="cd14008">
    <property type="entry name" value="STKc_LKB1_CaMKK"/>
    <property type="match status" value="1"/>
</dbReference>
<feature type="compositionally biased region" description="Polar residues" evidence="10">
    <location>
        <begin position="1046"/>
        <end position="1056"/>
    </location>
</feature>
<dbReference type="EC" id="2.7.11.1" evidence="1"/>
<keyword evidence="6 9" id="KW-0067">ATP-binding</keyword>
<dbReference type="EMBL" id="ML975153">
    <property type="protein sequence ID" value="KAF1814510.1"/>
    <property type="molecule type" value="Genomic_DNA"/>
</dbReference>
<evidence type="ECO:0000256" key="3">
    <source>
        <dbReference type="ARBA" id="ARBA00022679"/>
    </source>
</evidence>
<dbReference type="PROSITE" id="PS50011">
    <property type="entry name" value="PROTEIN_KINASE_DOM"/>
    <property type="match status" value="1"/>
</dbReference>
<feature type="compositionally biased region" description="Acidic residues" evidence="10">
    <location>
        <begin position="1011"/>
        <end position="1034"/>
    </location>
</feature>
<dbReference type="PANTHER" id="PTHR43895">
    <property type="entry name" value="CALCIUM/CALMODULIN-DEPENDENT PROTEIN KINASE KINASE-RELATED"/>
    <property type="match status" value="1"/>
</dbReference>
<reference evidence="14" key="3">
    <citation type="submission" date="2025-04" db="UniProtKB">
        <authorList>
            <consortium name="RefSeq"/>
        </authorList>
    </citation>
    <scope>IDENTIFICATION</scope>
    <source>
        <strain evidence="14">CBS 781.70</strain>
    </source>
</reference>
<feature type="compositionally biased region" description="Low complexity" evidence="10">
    <location>
        <begin position="801"/>
        <end position="821"/>
    </location>
</feature>
<feature type="region of interest" description="Disordered" evidence="10">
    <location>
        <begin position="990"/>
        <end position="1110"/>
    </location>
</feature>
<reference evidence="12 14" key="1">
    <citation type="submission" date="2020-01" db="EMBL/GenBank/DDBJ databases">
        <authorList>
            <consortium name="DOE Joint Genome Institute"/>
            <person name="Haridas S."/>
            <person name="Albert R."/>
            <person name="Binder M."/>
            <person name="Bloem J."/>
            <person name="Labutti K."/>
            <person name="Salamov A."/>
            <person name="Andreopoulos B."/>
            <person name="Baker S.E."/>
            <person name="Barry K."/>
            <person name="Bills G."/>
            <person name="Bluhm B.H."/>
            <person name="Cannon C."/>
            <person name="Castanera R."/>
            <person name="Culley D.E."/>
            <person name="Daum C."/>
            <person name="Ezra D."/>
            <person name="Gonzalez J.B."/>
            <person name="Henrissat B."/>
            <person name="Kuo A."/>
            <person name="Liang C."/>
            <person name="Lipzen A."/>
            <person name="Lutzoni F."/>
            <person name="Magnuson J."/>
            <person name="Mondo S."/>
            <person name="Nolan M."/>
            <person name="Ohm R."/>
            <person name="Pangilinan J."/>
            <person name="Park H.-J."/>
            <person name="Ramirez L."/>
            <person name="Alfaro M."/>
            <person name="Sun H."/>
            <person name="Tritt A."/>
            <person name="Yoshinaga Y."/>
            <person name="Zwiers L.-H."/>
            <person name="Turgeon B.G."/>
            <person name="Goodwin S.B."/>
            <person name="Spatafora J.W."/>
            <person name="Crous P.W."/>
            <person name="Grigoriev I.V."/>
        </authorList>
    </citation>
    <scope>NUCLEOTIDE SEQUENCE</scope>
    <source>
        <strain evidence="12 14">CBS 781.70</strain>
    </source>
</reference>
<evidence type="ECO:0000256" key="10">
    <source>
        <dbReference type="SAM" id="MobiDB-lite"/>
    </source>
</evidence>
<evidence type="ECO:0000256" key="5">
    <source>
        <dbReference type="ARBA" id="ARBA00022777"/>
    </source>
</evidence>
<feature type="region of interest" description="Disordered" evidence="10">
    <location>
        <begin position="740"/>
        <end position="892"/>
    </location>
</feature>
<feature type="domain" description="Protein kinase" evidence="11">
    <location>
        <begin position="188"/>
        <end position="677"/>
    </location>
</feature>
<feature type="compositionally biased region" description="Low complexity" evidence="10">
    <location>
        <begin position="749"/>
        <end position="772"/>
    </location>
</feature>
<feature type="compositionally biased region" description="Polar residues" evidence="10">
    <location>
        <begin position="120"/>
        <end position="134"/>
    </location>
</feature>
<evidence type="ECO:0000313" key="14">
    <source>
        <dbReference type="RefSeq" id="XP_033536141.1"/>
    </source>
</evidence>
<feature type="compositionally biased region" description="Polar residues" evidence="10">
    <location>
        <begin position="825"/>
        <end position="835"/>
    </location>
</feature>
<dbReference type="RefSeq" id="XP_033536141.1">
    <property type="nucleotide sequence ID" value="XM_033676209.1"/>
</dbReference>
<proteinExistence type="predicted"/>
<evidence type="ECO:0000256" key="8">
    <source>
        <dbReference type="ARBA" id="ARBA00048679"/>
    </source>
</evidence>
<evidence type="ECO:0000256" key="7">
    <source>
        <dbReference type="ARBA" id="ARBA00047899"/>
    </source>
</evidence>
<dbReference type="Gene3D" id="1.10.510.10">
    <property type="entry name" value="Transferase(Phosphotransferase) domain 1"/>
    <property type="match status" value="1"/>
</dbReference>
<keyword evidence="2" id="KW-0723">Serine/threonine-protein kinase</keyword>
<dbReference type="Gene3D" id="3.30.200.20">
    <property type="entry name" value="Phosphorylase Kinase, domain 1"/>
    <property type="match status" value="1"/>
</dbReference>
<dbReference type="GeneID" id="54416779"/>
<feature type="binding site" evidence="9">
    <location>
        <position position="217"/>
    </location>
    <ligand>
        <name>ATP</name>
        <dbReference type="ChEBI" id="CHEBI:30616"/>
    </ligand>
</feature>
<feature type="compositionally biased region" description="Basic and acidic residues" evidence="10">
    <location>
        <begin position="858"/>
        <end position="886"/>
    </location>
</feature>
<protein>
    <recommendedName>
        <fullName evidence="1">non-specific serine/threonine protein kinase</fullName>
        <ecNumber evidence="1">2.7.11.1</ecNumber>
    </recommendedName>
</protein>
<dbReference type="Proteomes" id="UP000504638">
    <property type="component" value="Unplaced"/>
</dbReference>
<evidence type="ECO:0000256" key="4">
    <source>
        <dbReference type="ARBA" id="ARBA00022741"/>
    </source>
</evidence>
<dbReference type="PANTHER" id="PTHR43895:SF152">
    <property type="entry name" value="SERINE_THREONINE-PROTEIN KINASE TOS3"/>
    <property type="match status" value="1"/>
</dbReference>
<dbReference type="FunFam" id="1.10.510.10:FF:000614">
    <property type="entry name" value="Serine/threonine protein kinase, putative"/>
    <property type="match status" value="1"/>
</dbReference>
<feature type="region of interest" description="Disordered" evidence="10">
    <location>
        <begin position="120"/>
        <end position="142"/>
    </location>
</feature>
<feature type="compositionally biased region" description="Polar residues" evidence="10">
    <location>
        <begin position="945"/>
        <end position="971"/>
    </location>
</feature>
<dbReference type="GO" id="GO:0004674">
    <property type="term" value="F:protein serine/threonine kinase activity"/>
    <property type="evidence" value="ECO:0007669"/>
    <property type="project" value="UniProtKB-KW"/>
</dbReference>
<keyword evidence="13" id="KW-1185">Reference proteome</keyword>
<name>A0A6G1G9C7_9PEZI</name>
<feature type="compositionally biased region" description="Low complexity" evidence="10">
    <location>
        <begin position="33"/>
        <end position="44"/>
    </location>
</feature>
<feature type="region of interest" description="Disordered" evidence="10">
    <location>
        <begin position="1"/>
        <end position="49"/>
    </location>
</feature>
<gene>
    <name evidence="12 14" type="ORF">P152DRAFT_393622</name>
</gene>
<keyword evidence="4 9" id="KW-0547">Nucleotide-binding</keyword>
<evidence type="ECO:0000256" key="2">
    <source>
        <dbReference type="ARBA" id="ARBA00022527"/>
    </source>
</evidence>
<dbReference type="GO" id="GO:0001558">
    <property type="term" value="P:regulation of cell growth"/>
    <property type="evidence" value="ECO:0007669"/>
    <property type="project" value="UniProtKB-ARBA"/>
</dbReference>
<dbReference type="InterPro" id="IPR000719">
    <property type="entry name" value="Prot_kinase_dom"/>
</dbReference>
<evidence type="ECO:0000256" key="6">
    <source>
        <dbReference type="ARBA" id="ARBA00022840"/>
    </source>
</evidence>
<dbReference type="SUPFAM" id="SSF56112">
    <property type="entry name" value="Protein kinase-like (PK-like)"/>
    <property type="match status" value="1"/>
</dbReference>
<feature type="compositionally biased region" description="Polar residues" evidence="10">
    <location>
        <begin position="992"/>
        <end position="1007"/>
    </location>
</feature>
<dbReference type="Pfam" id="PF00069">
    <property type="entry name" value="Pkinase"/>
    <property type="match status" value="2"/>
</dbReference>
<accession>A0A6G1G9C7</accession>
<keyword evidence="5 12" id="KW-0418">Kinase</keyword>
<dbReference type="GO" id="GO:0005524">
    <property type="term" value="F:ATP binding"/>
    <property type="evidence" value="ECO:0007669"/>
    <property type="project" value="UniProtKB-UniRule"/>
</dbReference>
<dbReference type="GO" id="GO:0007165">
    <property type="term" value="P:signal transduction"/>
    <property type="evidence" value="ECO:0007669"/>
    <property type="project" value="TreeGrafter"/>
</dbReference>
<feature type="region of interest" description="Disordered" evidence="10">
    <location>
        <begin position="916"/>
        <end position="978"/>
    </location>
</feature>
<evidence type="ECO:0000313" key="12">
    <source>
        <dbReference type="EMBL" id="KAF1814510.1"/>
    </source>
</evidence>
<evidence type="ECO:0000313" key="13">
    <source>
        <dbReference type="Proteomes" id="UP000504638"/>
    </source>
</evidence>
<keyword evidence="3" id="KW-0808">Transferase</keyword>
<evidence type="ECO:0000256" key="1">
    <source>
        <dbReference type="ARBA" id="ARBA00012513"/>
    </source>
</evidence>
<dbReference type="FunFam" id="3.30.200.20:FF:000206">
    <property type="entry name" value="Serine/threonine-protein kinase Ssp1"/>
    <property type="match status" value="1"/>
</dbReference>
<feature type="region of interest" description="Disordered" evidence="10">
    <location>
        <begin position="323"/>
        <end position="391"/>
    </location>
</feature>
<dbReference type="OrthoDB" id="68483at2759"/>
<organism evidence="12">
    <name type="scientific">Eremomyces bilateralis CBS 781.70</name>
    <dbReference type="NCBI Taxonomy" id="1392243"/>
    <lineage>
        <taxon>Eukaryota</taxon>
        <taxon>Fungi</taxon>
        <taxon>Dikarya</taxon>
        <taxon>Ascomycota</taxon>
        <taxon>Pezizomycotina</taxon>
        <taxon>Dothideomycetes</taxon>
        <taxon>Dothideomycetes incertae sedis</taxon>
        <taxon>Eremomycetales</taxon>
        <taxon>Eremomycetaceae</taxon>
        <taxon>Eremomyces</taxon>
    </lineage>
</organism>
<dbReference type="SMART" id="SM00220">
    <property type="entry name" value="S_TKc"/>
    <property type="match status" value="1"/>
</dbReference>
<dbReference type="PROSITE" id="PS00107">
    <property type="entry name" value="PROTEIN_KINASE_ATP"/>
    <property type="match status" value="1"/>
</dbReference>
<dbReference type="InterPro" id="IPR017441">
    <property type="entry name" value="Protein_kinase_ATP_BS"/>
</dbReference>
<reference evidence="14" key="2">
    <citation type="submission" date="2020-04" db="EMBL/GenBank/DDBJ databases">
        <authorList>
            <consortium name="NCBI Genome Project"/>
        </authorList>
    </citation>
    <scope>NUCLEOTIDE SEQUENCE</scope>
    <source>
        <strain evidence="14">CBS 781.70</strain>
    </source>
</reference>
<dbReference type="AlphaFoldDB" id="A0A6G1G9C7"/>
<evidence type="ECO:0000256" key="9">
    <source>
        <dbReference type="PROSITE-ProRule" id="PRU10141"/>
    </source>
</evidence>
<dbReference type="GO" id="GO:0042149">
    <property type="term" value="P:cellular response to glucose starvation"/>
    <property type="evidence" value="ECO:0007669"/>
    <property type="project" value="UniProtKB-ARBA"/>
</dbReference>
<comment type="catalytic activity">
    <reaction evidence="7">
        <text>L-threonyl-[protein] + ATP = O-phospho-L-threonyl-[protein] + ADP + H(+)</text>
        <dbReference type="Rhea" id="RHEA:46608"/>
        <dbReference type="Rhea" id="RHEA-COMP:11060"/>
        <dbReference type="Rhea" id="RHEA-COMP:11605"/>
        <dbReference type="ChEBI" id="CHEBI:15378"/>
        <dbReference type="ChEBI" id="CHEBI:30013"/>
        <dbReference type="ChEBI" id="CHEBI:30616"/>
        <dbReference type="ChEBI" id="CHEBI:61977"/>
        <dbReference type="ChEBI" id="CHEBI:456216"/>
        <dbReference type="EC" id="2.7.11.1"/>
    </reaction>
</comment>
<evidence type="ECO:0000259" key="11">
    <source>
        <dbReference type="PROSITE" id="PS50011"/>
    </source>
</evidence>